<dbReference type="InterPro" id="IPR011050">
    <property type="entry name" value="Pectin_lyase_fold/virulence"/>
</dbReference>
<dbReference type="Pfam" id="PF02368">
    <property type="entry name" value="Big_2"/>
    <property type="match status" value="1"/>
</dbReference>
<dbReference type="SMART" id="SM00635">
    <property type="entry name" value="BID_2"/>
    <property type="match status" value="1"/>
</dbReference>
<dbReference type="SUPFAM" id="SSF51126">
    <property type="entry name" value="Pectin lyase-like"/>
    <property type="match status" value="1"/>
</dbReference>
<gene>
    <name evidence="3" type="ORF">OCV61_16765</name>
</gene>
<feature type="signal peptide" evidence="1">
    <location>
        <begin position="1"/>
        <end position="27"/>
    </location>
</feature>
<sequence length="1064" mass="115059">MKRKRLQKMIALAVCTAVITTMGGFSAAAEEVYEVAADEETVTDVPAEPETEDIFQEVGEDEEQLLQQSQEGNEETDVLFGDGTVIEEFSSGEATTDIQYGSLSKVYLDPAGGSDTNSGEAGDQAVKTIDQALSLIEENGTIYLKSSLTLNDKEDHRWSKVTIRPADTLADDAFKPMIQILEDTGLALDEVYISNIKESGDSWLGQTLLKKTGKGVLTIGTGTTLVCDAKVKHAIYTNKEYTTATLKINGGSIQGADRTNYDGQTALVTVQYGTAEMSGGSITGNTADYGGGIYLNEARFFMSGGQISGNKARYGGGIFGENFSNVTLSGGRIADNQAGDGGGVYLWGSDLKMDRTEPDGQPCVIENNTAAADTLNHVYGQGGGVYLGYGRARLGKGTIQGNKAKPQIKYNEDGEVMSSTGGMGGGVHAFNGSIELTAARICNNQTYTGGGIFTQSTEVIDALKMTGGEITGNGAARMGAGICASLWYRNGYYDGSGQVIVHQNMDLEISGGKISGNMSGEGENVDENAITLDLVCDPEFDENVKFPTLHLSGSPEIKGYVMLMDYCDPVCSPKVVVDDAFTPVNPVEMKGGYCEPGVVAVKWKDGLTPDASLFTVDKGFGSELKLDGQTLTWVERVKVTFYWIEKQGDRYYQRNKNLYIVPGNKVNPSEIPAQTELPGYTFKGWVDVDDHDWTPDMEITGKIRLYENWALNAPSVTLTADRENSCFTLPVTLTARASHEISTAKLTYQWYKDGTLLDGLTEAECKVSEPGEYKVVVTVKSGTYTATKDAVLTISKKDHEYTWKFDDKAHWQICNLDGETTESKGHTFGEWKVVKEAAVSVTGEKERTCTVCGYKETEVLAALPAPTPTPTVTPPTPTPVPAQAPVHLSRLTSKKTSITIKWNRIKGASGYKIYGSKCGKDYKLLKTVKGSVTKWTHKDLKANTYYKYYVAAYKTVNGKQTILSKTPAMHIPTTGGKFSKVTAVNVKKESITLKKGRKTSVKASVVNSDGKVVKHVAVLRYMSSNKKVATVNSKGVITAQGKGKCTIYCYAQNGLRKSVKVTVK</sequence>
<comment type="caution">
    <text evidence="3">The sequence shown here is derived from an EMBL/GenBank/DDBJ whole genome shotgun (WGS) entry which is preliminary data.</text>
</comment>
<reference evidence="3 4" key="1">
    <citation type="journal article" date="2021" name="ISME Commun">
        <title>Automated analysis of genomic sequences facilitates high-throughput and comprehensive description of bacteria.</title>
        <authorList>
            <person name="Hitch T.C.A."/>
        </authorList>
    </citation>
    <scope>NUCLEOTIDE SEQUENCE [LARGE SCALE GENOMIC DNA]</scope>
    <source>
        <strain evidence="3 4">Sanger_23</strain>
    </source>
</reference>
<dbReference type="RefSeq" id="WP_158422750.1">
    <property type="nucleotide sequence ID" value="NZ_JAOQJL010000048.1"/>
</dbReference>
<dbReference type="SUPFAM" id="SSF49265">
    <property type="entry name" value="Fibronectin type III"/>
    <property type="match status" value="1"/>
</dbReference>
<feature type="chain" id="PRO_5046467852" evidence="1">
    <location>
        <begin position="28"/>
        <end position="1064"/>
    </location>
</feature>
<dbReference type="EMBL" id="JAOQJL010000048">
    <property type="protein sequence ID" value="MCU6767022.1"/>
    <property type="molecule type" value="Genomic_DNA"/>
</dbReference>
<dbReference type="Gene3D" id="2.160.20.20">
    <property type="match status" value="1"/>
</dbReference>
<keyword evidence="4" id="KW-1185">Reference proteome</keyword>
<protein>
    <submittedName>
        <fullName evidence="3">Ig-like domain-containing protein</fullName>
    </submittedName>
</protein>
<dbReference type="InterPro" id="IPR008964">
    <property type="entry name" value="Invasin/intimin_cell_adhesion"/>
</dbReference>
<evidence type="ECO:0000256" key="1">
    <source>
        <dbReference type="SAM" id="SignalP"/>
    </source>
</evidence>
<feature type="domain" description="BIG2" evidence="2">
    <location>
        <begin position="980"/>
        <end position="1061"/>
    </location>
</feature>
<dbReference type="InterPro" id="IPR003343">
    <property type="entry name" value="Big_2"/>
</dbReference>
<evidence type="ECO:0000259" key="2">
    <source>
        <dbReference type="SMART" id="SM00635"/>
    </source>
</evidence>
<dbReference type="SUPFAM" id="SSF49373">
    <property type="entry name" value="Invasin/intimin cell-adhesion fragments"/>
    <property type="match status" value="1"/>
</dbReference>
<organism evidence="3 4">
    <name type="scientific">Blautia ammoniilytica</name>
    <dbReference type="NCBI Taxonomy" id="2981782"/>
    <lineage>
        <taxon>Bacteria</taxon>
        <taxon>Bacillati</taxon>
        <taxon>Bacillota</taxon>
        <taxon>Clostridia</taxon>
        <taxon>Lachnospirales</taxon>
        <taxon>Lachnospiraceae</taxon>
        <taxon>Blautia</taxon>
    </lineage>
</organism>
<dbReference type="InterPro" id="IPR036116">
    <property type="entry name" value="FN3_sf"/>
</dbReference>
<evidence type="ECO:0000313" key="3">
    <source>
        <dbReference type="EMBL" id="MCU6767022.1"/>
    </source>
</evidence>
<proteinExistence type="predicted"/>
<dbReference type="InterPro" id="IPR013783">
    <property type="entry name" value="Ig-like_fold"/>
</dbReference>
<dbReference type="Gene3D" id="2.60.40.10">
    <property type="entry name" value="Immunoglobulins"/>
    <property type="match status" value="2"/>
</dbReference>
<evidence type="ECO:0000313" key="4">
    <source>
        <dbReference type="Proteomes" id="UP001652409"/>
    </source>
</evidence>
<dbReference type="InterPro" id="IPR012332">
    <property type="entry name" value="Autotransporter_pectin_lyase_C"/>
</dbReference>
<dbReference type="Gene3D" id="2.60.40.1080">
    <property type="match status" value="1"/>
</dbReference>
<dbReference type="Proteomes" id="UP001652409">
    <property type="component" value="Unassembled WGS sequence"/>
</dbReference>
<accession>A0ABT2TY91</accession>
<keyword evidence="1" id="KW-0732">Signal</keyword>
<name>A0ABT2TY91_9FIRM</name>